<dbReference type="AlphaFoldDB" id="A0A409VWA7"/>
<name>A0A409VWA7_9AGAR</name>
<dbReference type="GO" id="GO:0005737">
    <property type="term" value="C:cytoplasm"/>
    <property type="evidence" value="ECO:0007669"/>
    <property type="project" value="TreeGrafter"/>
</dbReference>
<protein>
    <recommendedName>
        <fullName evidence="2">Peptidase C14 caspase domain-containing protein</fullName>
    </recommendedName>
</protein>
<dbReference type="EMBL" id="NHYE01005537">
    <property type="protein sequence ID" value="PPQ70552.1"/>
    <property type="molecule type" value="Genomic_DNA"/>
</dbReference>
<dbReference type="GO" id="GO:0004197">
    <property type="term" value="F:cysteine-type endopeptidase activity"/>
    <property type="evidence" value="ECO:0007669"/>
    <property type="project" value="InterPro"/>
</dbReference>
<comment type="similarity">
    <text evidence="1">Belongs to the peptidase C14B family.</text>
</comment>
<dbReference type="OrthoDB" id="3223806at2759"/>
<proteinExistence type="inferred from homology"/>
<dbReference type="Gene3D" id="3.40.50.1460">
    <property type="match status" value="1"/>
</dbReference>
<sequence>MFPSWISEDRPPILAVIIGINKYASQEYENLHGATGDADAFEAFLKTRLSVPESNIFNLRDEQATRENIIDSFRWFSEDKRYAKNRVAMIFYYAGHGAQSQKPDEWDDWVTPTGNIEMLCPTDIGLPVNPGKPLTQEDGVEYEEEVVQGIPDRTMSVLLNHVSNIKGNNITVILDCCSSAGMLRGSETYYGVRRLVNPPRISGKVDRKVIAEAPRGSTVPKHLQGMFRGSYVLLAACGREQFALEDPRSRRGLFTYHLLKALDNEDISKLTYISLMHRIKTPEAQTPHCEGEGIYWRLFNNRVSGADESFILTKRVKTGAIILQAGSAQGITVGSRFTAHKTNLIETSILPNPPFATLIVTSVDTFSSELDFANVSERQKLPLQFYSKLKERAGVEHIFIYSQDRQWLQSVFPAEVQKELSATIVDDKNSCDLELTVLDGRVHFDRHSHLVTPWIGSRMRYDVDVDDVDTIRAVVKGSLHFYYHLTRTAPTVFDNVRMELQELIQECNDEFDVVFHPFGENLLKTEPAKILVNEEAQLGMTIHNDSSLTLYPYLFYFDPTELTIVNWYMPPLGGGAGSLIHVDAPLPPQSKLAIGYGDGGATPWQFVIPNGEESDLGFFRLFLSTRPAFFDSILQELTPFATGSTRGGLPPQQESSDIATWAVQTATVVQLGKK</sequence>
<evidence type="ECO:0000313" key="3">
    <source>
        <dbReference type="EMBL" id="PPQ70552.1"/>
    </source>
</evidence>
<evidence type="ECO:0000313" key="4">
    <source>
        <dbReference type="Proteomes" id="UP000284706"/>
    </source>
</evidence>
<reference evidence="3 4" key="1">
    <citation type="journal article" date="2018" name="Evol. Lett.">
        <title>Horizontal gene cluster transfer increased hallucinogenic mushroom diversity.</title>
        <authorList>
            <person name="Reynolds H.T."/>
            <person name="Vijayakumar V."/>
            <person name="Gluck-Thaler E."/>
            <person name="Korotkin H.B."/>
            <person name="Matheny P.B."/>
            <person name="Slot J.C."/>
        </authorList>
    </citation>
    <scope>NUCLEOTIDE SEQUENCE [LARGE SCALE GENOMIC DNA]</scope>
    <source>
        <strain evidence="3 4">SRW20</strain>
    </source>
</reference>
<dbReference type="PANTHER" id="PTHR48104">
    <property type="entry name" value="METACASPASE-4"/>
    <property type="match status" value="1"/>
</dbReference>
<keyword evidence="4" id="KW-1185">Reference proteome</keyword>
<dbReference type="Proteomes" id="UP000284706">
    <property type="component" value="Unassembled WGS sequence"/>
</dbReference>
<gene>
    <name evidence="3" type="ORF">CVT26_013139</name>
</gene>
<accession>A0A409VWA7</accession>
<organism evidence="3 4">
    <name type="scientific">Gymnopilus dilepis</name>
    <dbReference type="NCBI Taxonomy" id="231916"/>
    <lineage>
        <taxon>Eukaryota</taxon>
        <taxon>Fungi</taxon>
        <taxon>Dikarya</taxon>
        <taxon>Basidiomycota</taxon>
        <taxon>Agaricomycotina</taxon>
        <taxon>Agaricomycetes</taxon>
        <taxon>Agaricomycetidae</taxon>
        <taxon>Agaricales</taxon>
        <taxon>Agaricineae</taxon>
        <taxon>Hymenogastraceae</taxon>
        <taxon>Gymnopilus</taxon>
    </lineage>
</organism>
<dbReference type="InterPro" id="IPR050452">
    <property type="entry name" value="Metacaspase"/>
</dbReference>
<comment type="caution">
    <text evidence="3">The sequence shown here is derived from an EMBL/GenBank/DDBJ whole genome shotgun (WGS) entry which is preliminary data.</text>
</comment>
<dbReference type="InterPro" id="IPR011600">
    <property type="entry name" value="Pept_C14_caspase"/>
</dbReference>
<evidence type="ECO:0000256" key="1">
    <source>
        <dbReference type="ARBA" id="ARBA00009005"/>
    </source>
</evidence>
<dbReference type="Pfam" id="PF00656">
    <property type="entry name" value="Peptidase_C14"/>
    <property type="match status" value="1"/>
</dbReference>
<feature type="domain" description="Peptidase C14 caspase" evidence="2">
    <location>
        <begin position="14"/>
        <end position="279"/>
    </location>
</feature>
<dbReference type="GO" id="GO:0006508">
    <property type="term" value="P:proteolysis"/>
    <property type="evidence" value="ECO:0007669"/>
    <property type="project" value="InterPro"/>
</dbReference>
<dbReference type="PANTHER" id="PTHR48104:SF30">
    <property type="entry name" value="METACASPASE-1"/>
    <property type="match status" value="1"/>
</dbReference>
<dbReference type="InParanoid" id="A0A409VWA7"/>
<evidence type="ECO:0000259" key="2">
    <source>
        <dbReference type="Pfam" id="PF00656"/>
    </source>
</evidence>